<sequence>MAAASSRLNLNRREIIVIKNCLRKYLSTSATPRNQTLTLLSNRRHTSWQAFHKLRITNQRSFSSETLHTSTQKDINPFQEARPEIDYICDNINKKLCTQMLELREMAQYYFDGQGKTFRPLIVLLMAKAINMHQNSTDIISQSQQQVAMISEMIHTASLIHDDVIDNSSTRRGKPTVDNKWGQRKAILVGDYILSVSSLLLAQLRNEEVVKILSQVIEDLVRGEFMQLGSKEEPNDRFNHYLKKTFKKTASLIANSCKAVAVLGNCNEDVTQRAFEYGQNIGMAFQLIDDLLDFTSHESIMGKPTAADLRLGLATAPVLYAAQEHQELNALIMRRFCHEGDVELARSFVAKSDGVYQTKLLAEAHSAAAIELLKELEPSKARDALEHVATLVLRRNK</sequence>
<comment type="function">
    <text evidence="12">Heterotetrameric enzyme that catalyzes the condensation of farnesyl diphosphate (FPP), which acts as a primer, and isopentenyl diphosphate (IPP) to produce prenyl diphosphates of varying chain lengths and participates in the determination of the side chain of ubiquinone. Supplies nona and decaprenyl diphosphate, the precursors for the side chain of the isoprenoid quinones ubiquinone-9 (Q9)and ubiquinone-10 (Q10) respectively. The enzyme adds isopentenyl diphosphate molecules sequentially to farnesyl diphosphate with trans stereochemistry.</text>
</comment>
<evidence type="ECO:0000256" key="7">
    <source>
        <dbReference type="ARBA" id="ARBA00023098"/>
    </source>
</evidence>
<evidence type="ECO:0000256" key="2">
    <source>
        <dbReference type="ARBA" id="ARBA00004173"/>
    </source>
</evidence>
<evidence type="ECO:0000256" key="11">
    <source>
        <dbReference type="ARBA" id="ARBA00051100"/>
    </source>
</evidence>
<dbReference type="SUPFAM" id="SSF48576">
    <property type="entry name" value="Terpenoid synthases"/>
    <property type="match status" value="1"/>
</dbReference>
<comment type="similarity">
    <text evidence="3 20">Belongs to the FPP/GGPP synthase family.</text>
</comment>
<dbReference type="GO" id="GO:0046872">
    <property type="term" value="F:metal ion binding"/>
    <property type="evidence" value="ECO:0007669"/>
    <property type="project" value="UniProtKB-KW"/>
</dbReference>
<evidence type="ECO:0000313" key="21">
    <source>
        <dbReference type="Proteomes" id="UP000694844"/>
    </source>
</evidence>
<proteinExistence type="inferred from homology"/>
<comment type="catalytic activity">
    <reaction evidence="11">
        <text>7 isopentenyl diphosphate + (2E,6E)-farnesyl diphosphate = all-trans-decaprenyl diphosphate + 7 diphosphate</text>
        <dbReference type="Rhea" id="RHEA:27802"/>
        <dbReference type="ChEBI" id="CHEBI:33019"/>
        <dbReference type="ChEBI" id="CHEBI:60721"/>
        <dbReference type="ChEBI" id="CHEBI:128769"/>
        <dbReference type="ChEBI" id="CHEBI:175763"/>
        <dbReference type="EC" id="2.5.1.91"/>
    </reaction>
    <physiologicalReaction direction="left-to-right" evidence="11">
        <dbReference type="Rhea" id="RHEA:27803"/>
    </physiologicalReaction>
</comment>
<keyword evidence="6" id="KW-0460">Magnesium</keyword>
<dbReference type="PANTHER" id="PTHR12001">
    <property type="entry name" value="GERANYLGERANYL PYROPHOSPHATE SYNTHASE"/>
    <property type="match status" value="1"/>
</dbReference>
<comment type="subunit">
    <text evidence="13">Heterotetramer composed of 2 PDSS1/DPS1 and 2 PDSS2/DLP1 subunits.</text>
</comment>
<dbReference type="PROSITE" id="PS00444">
    <property type="entry name" value="POLYPRENYL_SYNTHASE_2"/>
    <property type="match status" value="1"/>
</dbReference>
<evidence type="ECO:0000256" key="20">
    <source>
        <dbReference type="RuleBase" id="RU004466"/>
    </source>
</evidence>
<comment type="subcellular location">
    <subcellularLocation>
        <location evidence="2">Mitochondrion</location>
    </subcellularLocation>
</comment>
<dbReference type="Gene3D" id="1.10.600.10">
    <property type="entry name" value="Farnesyl Diphosphate Synthase"/>
    <property type="match status" value="1"/>
</dbReference>
<evidence type="ECO:0000256" key="19">
    <source>
        <dbReference type="ARBA" id="ARBA00084036"/>
    </source>
</evidence>
<keyword evidence="9" id="KW-0414">Isoprene biosynthesis</keyword>
<keyword evidence="4 20" id="KW-0808">Transferase</keyword>
<dbReference type="GO" id="GO:0008299">
    <property type="term" value="P:isoprenoid biosynthetic process"/>
    <property type="evidence" value="ECO:0007669"/>
    <property type="project" value="UniProtKB-KW"/>
</dbReference>
<evidence type="ECO:0000256" key="15">
    <source>
        <dbReference type="ARBA" id="ARBA00073240"/>
    </source>
</evidence>
<dbReference type="Proteomes" id="UP000694844">
    <property type="component" value="Chromosome 1"/>
</dbReference>
<dbReference type="SFLD" id="SFLDS00005">
    <property type="entry name" value="Isoprenoid_Synthase_Type_I"/>
    <property type="match status" value="1"/>
</dbReference>
<comment type="catalytic activity">
    <reaction evidence="10">
        <text>6 isopentenyl diphosphate + (2E,6E)-farnesyl diphosphate = all-trans-nonaprenyl diphosphate + 6 diphosphate</text>
        <dbReference type="Rhea" id="RHEA:55364"/>
        <dbReference type="ChEBI" id="CHEBI:33019"/>
        <dbReference type="ChEBI" id="CHEBI:58391"/>
        <dbReference type="ChEBI" id="CHEBI:128769"/>
        <dbReference type="ChEBI" id="CHEBI:175763"/>
    </reaction>
    <physiologicalReaction direction="left-to-right" evidence="10">
        <dbReference type="Rhea" id="RHEA:55365"/>
    </physiologicalReaction>
</comment>
<evidence type="ECO:0000256" key="6">
    <source>
        <dbReference type="ARBA" id="ARBA00022842"/>
    </source>
</evidence>
<evidence type="ECO:0000313" key="22">
    <source>
        <dbReference type="RefSeq" id="XP_022321878.1"/>
    </source>
</evidence>
<evidence type="ECO:0000256" key="17">
    <source>
        <dbReference type="ARBA" id="ARBA00083184"/>
    </source>
</evidence>
<dbReference type="EC" id="2.5.1.91" evidence="14"/>
<evidence type="ECO:0000256" key="16">
    <source>
        <dbReference type="ARBA" id="ARBA00080324"/>
    </source>
</evidence>
<evidence type="ECO:0000256" key="10">
    <source>
        <dbReference type="ARBA" id="ARBA00050825"/>
    </source>
</evidence>
<dbReference type="GO" id="GO:0006744">
    <property type="term" value="P:ubiquinone biosynthetic process"/>
    <property type="evidence" value="ECO:0007669"/>
    <property type="project" value="TreeGrafter"/>
</dbReference>
<keyword evidence="5" id="KW-0479">Metal-binding</keyword>
<evidence type="ECO:0000256" key="18">
    <source>
        <dbReference type="ARBA" id="ARBA00083689"/>
    </source>
</evidence>
<keyword evidence="8" id="KW-0496">Mitochondrion</keyword>
<reference evidence="21" key="1">
    <citation type="submission" date="2024-06" db="UniProtKB">
        <authorList>
            <consortium name="RefSeq"/>
        </authorList>
    </citation>
    <scope>NUCLEOTIDE SEQUENCE [LARGE SCALE GENOMIC DNA]</scope>
</reference>
<dbReference type="OrthoDB" id="9927103at2759"/>
<evidence type="ECO:0000256" key="4">
    <source>
        <dbReference type="ARBA" id="ARBA00022679"/>
    </source>
</evidence>
<dbReference type="InterPro" id="IPR008949">
    <property type="entry name" value="Isoprenoid_synthase_dom_sf"/>
</dbReference>
<protein>
    <recommendedName>
        <fullName evidence="15">All trans-polyprenyl-diphosphate synthase PDSS1</fullName>
        <ecNumber evidence="14">2.5.1.91</ecNumber>
    </recommendedName>
    <alternativeName>
        <fullName evidence="18">All-trans-decaprenyl-diphosphate synthase subunit 1</fullName>
    </alternativeName>
    <alternativeName>
        <fullName evidence="16">Decaprenyl-diphosphate synthase subunit 1</fullName>
    </alternativeName>
    <alternativeName>
        <fullName evidence="17">Solanesyl-diphosphate synthase subunit 1</fullName>
    </alternativeName>
    <alternativeName>
        <fullName evidence="19">Trans-prenyltransferase 1</fullName>
    </alternativeName>
</protein>
<name>A0A8B8D1C5_CRAVI</name>
<dbReference type="Pfam" id="PF00348">
    <property type="entry name" value="polyprenyl_synt"/>
    <property type="match status" value="1"/>
</dbReference>
<dbReference type="FunFam" id="1.10.600.10:FF:000011">
    <property type="entry name" value="Decaprenyl diphosphate synthase subunit 1"/>
    <property type="match status" value="1"/>
</dbReference>
<dbReference type="AlphaFoldDB" id="A0A8B8D1C5"/>
<evidence type="ECO:0000256" key="1">
    <source>
        <dbReference type="ARBA" id="ARBA00001946"/>
    </source>
</evidence>
<dbReference type="RefSeq" id="XP_022321878.1">
    <property type="nucleotide sequence ID" value="XM_022466170.1"/>
</dbReference>
<evidence type="ECO:0000256" key="5">
    <source>
        <dbReference type="ARBA" id="ARBA00022723"/>
    </source>
</evidence>
<dbReference type="InterPro" id="IPR033749">
    <property type="entry name" value="Polyprenyl_synt_CS"/>
</dbReference>
<dbReference type="PANTHER" id="PTHR12001:SF69">
    <property type="entry name" value="ALL TRANS-POLYPRENYL-DIPHOSPHATE SYNTHASE PDSS1"/>
    <property type="match status" value="1"/>
</dbReference>
<dbReference type="GO" id="GO:0097269">
    <property type="term" value="F:all-trans-decaprenyl-diphosphate synthase activity"/>
    <property type="evidence" value="ECO:0007669"/>
    <property type="project" value="UniProtKB-EC"/>
</dbReference>
<evidence type="ECO:0000256" key="14">
    <source>
        <dbReference type="ARBA" id="ARBA00066510"/>
    </source>
</evidence>
<evidence type="ECO:0000256" key="9">
    <source>
        <dbReference type="ARBA" id="ARBA00023229"/>
    </source>
</evidence>
<dbReference type="KEGG" id="cvn:111123669"/>
<evidence type="ECO:0000256" key="13">
    <source>
        <dbReference type="ARBA" id="ARBA00064334"/>
    </source>
</evidence>
<keyword evidence="7" id="KW-0443">Lipid metabolism</keyword>
<organism evidence="21 22">
    <name type="scientific">Crassostrea virginica</name>
    <name type="common">Eastern oyster</name>
    <dbReference type="NCBI Taxonomy" id="6565"/>
    <lineage>
        <taxon>Eukaryota</taxon>
        <taxon>Metazoa</taxon>
        <taxon>Spiralia</taxon>
        <taxon>Lophotrochozoa</taxon>
        <taxon>Mollusca</taxon>
        <taxon>Bivalvia</taxon>
        <taxon>Autobranchia</taxon>
        <taxon>Pteriomorphia</taxon>
        <taxon>Ostreida</taxon>
        <taxon>Ostreoidea</taxon>
        <taxon>Ostreidae</taxon>
        <taxon>Crassostrea</taxon>
    </lineage>
</organism>
<dbReference type="CDD" id="cd00685">
    <property type="entry name" value="Trans_IPPS_HT"/>
    <property type="match status" value="1"/>
</dbReference>
<evidence type="ECO:0000256" key="3">
    <source>
        <dbReference type="ARBA" id="ARBA00006706"/>
    </source>
</evidence>
<comment type="cofactor">
    <cofactor evidence="1">
        <name>Mg(2+)</name>
        <dbReference type="ChEBI" id="CHEBI:18420"/>
    </cofactor>
</comment>
<dbReference type="PROSITE" id="PS00723">
    <property type="entry name" value="POLYPRENYL_SYNTHASE_1"/>
    <property type="match status" value="1"/>
</dbReference>
<evidence type="ECO:0000256" key="8">
    <source>
        <dbReference type="ARBA" id="ARBA00023128"/>
    </source>
</evidence>
<accession>A0A8B8D1C5</accession>
<dbReference type="InterPro" id="IPR000092">
    <property type="entry name" value="Polyprenyl_synt"/>
</dbReference>
<reference evidence="22" key="2">
    <citation type="submission" date="2025-08" db="UniProtKB">
        <authorList>
            <consortium name="RefSeq"/>
        </authorList>
    </citation>
    <scope>IDENTIFICATION</scope>
    <source>
        <tissue evidence="22">Whole sample</tissue>
    </source>
</reference>
<dbReference type="GO" id="GO:0032478">
    <property type="term" value="C:heterotetrameric polyprenyl diphosphate synthase complex"/>
    <property type="evidence" value="ECO:0007669"/>
    <property type="project" value="UniProtKB-ARBA"/>
</dbReference>
<dbReference type="GeneID" id="111123669"/>
<gene>
    <name evidence="22" type="primary">LOC111123669</name>
</gene>
<evidence type="ECO:0000256" key="12">
    <source>
        <dbReference type="ARBA" id="ARBA00057934"/>
    </source>
</evidence>
<keyword evidence="21" id="KW-1185">Reference proteome</keyword>